<dbReference type="Proteomes" id="UP000287410">
    <property type="component" value="Unassembled WGS sequence"/>
</dbReference>
<proteinExistence type="predicted"/>
<comment type="caution">
    <text evidence="1">The sequence shown here is derived from an EMBL/GenBank/DDBJ whole genome shotgun (WGS) entry which is preliminary data.</text>
</comment>
<dbReference type="EMBL" id="PIPN01000001">
    <property type="protein sequence ID" value="RUO31632.1"/>
    <property type="molecule type" value="Genomic_DNA"/>
</dbReference>
<reference evidence="1 2" key="1">
    <citation type="journal article" date="2018" name="Front. Microbiol.">
        <title>Genome-Based Analysis Reveals the Taxonomy and Diversity of the Family Idiomarinaceae.</title>
        <authorList>
            <person name="Liu Y."/>
            <person name="Lai Q."/>
            <person name="Shao Z."/>
        </authorList>
    </citation>
    <scope>NUCLEOTIDE SEQUENCE [LARGE SCALE GENOMIC DNA]</scope>
    <source>
        <strain evidence="1 2">GBSy1</strain>
    </source>
</reference>
<evidence type="ECO:0000313" key="1">
    <source>
        <dbReference type="EMBL" id="RUO31632.1"/>
    </source>
</evidence>
<organism evidence="1 2">
    <name type="scientific">Aliidiomarina sedimenti</name>
    <dbReference type="NCBI Taxonomy" id="1933879"/>
    <lineage>
        <taxon>Bacteria</taxon>
        <taxon>Pseudomonadati</taxon>
        <taxon>Pseudomonadota</taxon>
        <taxon>Gammaproteobacteria</taxon>
        <taxon>Alteromonadales</taxon>
        <taxon>Idiomarinaceae</taxon>
        <taxon>Aliidiomarina</taxon>
    </lineage>
</organism>
<keyword evidence="2" id="KW-1185">Reference proteome</keyword>
<name>A0ABY0C193_9GAMM</name>
<evidence type="ECO:0000313" key="2">
    <source>
        <dbReference type="Proteomes" id="UP000287410"/>
    </source>
</evidence>
<dbReference type="RefSeq" id="WP_126787740.1">
    <property type="nucleotide sequence ID" value="NZ_PIPN01000001.1"/>
</dbReference>
<gene>
    <name evidence="1" type="ORF">CWE12_01130</name>
</gene>
<accession>A0ABY0C193</accession>
<protein>
    <submittedName>
        <fullName evidence="1">Uncharacterized protein</fullName>
    </submittedName>
</protein>
<sequence>MITKSMLTPPSGTTATTRLSEAEDIAMLQLHTGEQGLQFRELNLSQQITTTRTKWRLFHSPLSSLVASAEAASDPVQDDR</sequence>